<keyword evidence="3" id="KW-1185">Reference proteome</keyword>
<evidence type="ECO:0000256" key="1">
    <source>
        <dbReference type="SAM" id="MobiDB-lite"/>
    </source>
</evidence>
<proteinExistence type="predicted"/>
<dbReference type="AlphaFoldDB" id="A0A0S3REY5"/>
<gene>
    <name evidence="2" type="primary">Vigan.02G196500</name>
    <name evidence="2" type="ORF">VIGAN_02196500</name>
</gene>
<feature type="region of interest" description="Disordered" evidence="1">
    <location>
        <begin position="35"/>
        <end position="56"/>
    </location>
</feature>
<dbReference type="Proteomes" id="UP000291084">
    <property type="component" value="Chromosome 2"/>
</dbReference>
<organism evidence="2 3">
    <name type="scientific">Vigna angularis var. angularis</name>
    <dbReference type="NCBI Taxonomy" id="157739"/>
    <lineage>
        <taxon>Eukaryota</taxon>
        <taxon>Viridiplantae</taxon>
        <taxon>Streptophyta</taxon>
        <taxon>Embryophyta</taxon>
        <taxon>Tracheophyta</taxon>
        <taxon>Spermatophyta</taxon>
        <taxon>Magnoliopsida</taxon>
        <taxon>eudicotyledons</taxon>
        <taxon>Gunneridae</taxon>
        <taxon>Pentapetalae</taxon>
        <taxon>rosids</taxon>
        <taxon>fabids</taxon>
        <taxon>Fabales</taxon>
        <taxon>Fabaceae</taxon>
        <taxon>Papilionoideae</taxon>
        <taxon>50 kb inversion clade</taxon>
        <taxon>NPAAA clade</taxon>
        <taxon>indigoferoid/millettioid clade</taxon>
        <taxon>Phaseoleae</taxon>
        <taxon>Vigna</taxon>
    </lineage>
</organism>
<feature type="compositionally biased region" description="Basic and acidic residues" evidence="1">
    <location>
        <begin position="35"/>
        <end position="44"/>
    </location>
</feature>
<evidence type="ECO:0000313" key="3">
    <source>
        <dbReference type="Proteomes" id="UP000291084"/>
    </source>
</evidence>
<feature type="compositionally biased region" description="Polar residues" evidence="1">
    <location>
        <begin position="45"/>
        <end position="56"/>
    </location>
</feature>
<reference evidence="2 3" key="1">
    <citation type="journal article" date="2015" name="Sci. Rep.">
        <title>The power of single molecule real-time sequencing technology in the de novo assembly of a eukaryotic genome.</title>
        <authorList>
            <person name="Sakai H."/>
            <person name="Naito K."/>
            <person name="Ogiso-Tanaka E."/>
            <person name="Takahashi Y."/>
            <person name="Iseki K."/>
            <person name="Muto C."/>
            <person name="Satou K."/>
            <person name="Teruya K."/>
            <person name="Shiroma A."/>
            <person name="Shimoji M."/>
            <person name="Hirano T."/>
            <person name="Itoh T."/>
            <person name="Kaga A."/>
            <person name="Tomooka N."/>
        </authorList>
    </citation>
    <scope>NUCLEOTIDE SEQUENCE [LARGE SCALE GENOMIC DNA]</scope>
    <source>
        <strain evidence="3">cv. Shumari</strain>
    </source>
</reference>
<accession>A0A0S3REY5</accession>
<protein>
    <submittedName>
        <fullName evidence="2">Uncharacterized protein</fullName>
    </submittedName>
</protein>
<dbReference type="EMBL" id="AP015035">
    <property type="protein sequence ID" value="BAT79143.1"/>
    <property type="molecule type" value="Genomic_DNA"/>
</dbReference>
<evidence type="ECO:0000313" key="2">
    <source>
        <dbReference type="EMBL" id="BAT79143.1"/>
    </source>
</evidence>
<sequence length="84" mass="9639">MVLFLNKTWCCPQTLTPFFLLSNLSSTSPCKIDAEHDPPIRRTSEPTSDSAHMGCENSQDRVSLRVRSRFLTTRRIFYLDAISM</sequence>
<name>A0A0S3REY5_PHAAN</name>